<evidence type="ECO:0000313" key="2">
    <source>
        <dbReference type="EMBL" id="ODR99735.1"/>
    </source>
</evidence>
<dbReference type="OrthoDB" id="8452413at2"/>
<dbReference type="InterPro" id="IPR013783">
    <property type="entry name" value="Ig-like_fold"/>
</dbReference>
<gene>
    <name evidence="2" type="ORF">AUC69_08995</name>
</gene>
<sequence>MIGNKFIALIAAIAAVAGAPYLAPAAAAEDGSADVVGEASSPSPKSPIKVSVVDYAKAEEGPGTLKLAGTAIANSSVYIYVDGKPFAQVAADGEGKWSAEDKTALDDEVHQIRVEQFDDKTRMLAGRAMFNISLTKPDPANMPPPGVRP</sequence>
<dbReference type="AlphaFoldDB" id="A0A1E3W1Q9"/>
<accession>A0A1E3W1Q9</accession>
<evidence type="ECO:0008006" key="4">
    <source>
        <dbReference type="Google" id="ProtNLM"/>
    </source>
</evidence>
<dbReference type="EMBL" id="LPWF01000016">
    <property type="protein sequence ID" value="ODR99735.1"/>
    <property type="molecule type" value="Genomic_DNA"/>
</dbReference>
<name>A0A1E3W1Q9_9HYPH</name>
<evidence type="ECO:0000313" key="3">
    <source>
        <dbReference type="Proteomes" id="UP000094472"/>
    </source>
</evidence>
<evidence type="ECO:0000256" key="1">
    <source>
        <dbReference type="SAM" id="SignalP"/>
    </source>
</evidence>
<dbReference type="Gene3D" id="2.60.40.10">
    <property type="entry name" value="Immunoglobulins"/>
    <property type="match status" value="1"/>
</dbReference>
<dbReference type="Proteomes" id="UP000094472">
    <property type="component" value="Unassembled WGS sequence"/>
</dbReference>
<keyword evidence="1" id="KW-0732">Signal</keyword>
<dbReference type="RefSeq" id="WP_069441277.1">
    <property type="nucleotide sequence ID" value="NZ_LPWF01000016.1"/>
</dbReference>
<reference evidence="2 3" key="1">
    <citation type="journal article" date="2016" name="Environ. Microbiol.">
        <title>New Methyloceanibacter diversity from North Sea sediments includes methanotroph containing solely the soluble methane monooxygenase.</title>
        <authorList>
            <person name="Vekeman B."/>
            <person name="Kerckhof F.M."/>
            <person name="Cremers G."/>
            <person name="de Vos P."/>
            <person name="Vandamme P."/>
            <person name="Boon N."/>
            <person name="Op den Camp H.J."/>
            <person name="Heylen K."/>
        </authorList>
    </citation>
    <scope>NUCLEOTIDE SEQUENCE [LARGE SCALE GENOMIC DNA]</scope>
    <source>
        <strain evidence="2 3">R-67175</strain>
    </source>
</reference>
<organism evidence="2 3">
    <name type="scientific">Methyloceanibacter superfactus</name>
    <dbReference type="NCBI Taxonomy" id="1774969"/>
    <lineage>
        <taxon>Bacteria</taxon>
        <taxon>Pseudomonadati</taxon>
        <taxon>Pseudomonadota</taxon>
        <taxon>Alphaproteobacteria</taxon>
        <taxon>Hyphomicrobiales</taxon>
        <taxon>Hyphomicrobiaceae</taxon>
        <taxon>Methyloceanibacter</taxon>
    </lineage>
</organism>
<comment type="caution">
    <text evidence="2">The sequence shown here is derived from an EMBL/GenBank/DDBJ whole genome shotgun (WGS) entry which is preliminary data.</text>
</comment>
<feature type="signal peptide" evidence="1">
    <location>
        <begin position="1"/>
        <end position="27"/>
    </location>
</feature>
<feature type="chain" id="PRO_5009138906" description="Bacterial Ig-like domain-containing protein" evidence="1">
    <location>
        <begin position="28"/>
        <end position="149"/>
    </location>
</feature>
<protein>
    <recommendedName>
        <fullName evidence="4">Bacterial Ig-like domain-containing protein</fullName>
    </recommendedName>
</protein>
<proteinExistence type="predicted"/>
<keyword evidence="3" id="KW-1185">Reference proteome</keyword>